<dbReference type="KEGG" id="rru:Rru_A1806"/>
<organism evidence="11 12">
    <name type="scientific">Rhodospirillum rubrum (strain ATCC 11170 / ATH 1.1.1 / DSM 467 / LMG 4362 / NCIMB 8255 / S1)</name>
    <dbReference type="NCBI Taxonomy" id="269796"/>
    <lineage>
        <taxon>Bacteria</taxon>
        <taxon>Pseudomonadati</taxon>
        <taxon>Pseudomonadota</taxon>
        <taxon>Alphaproteobacteria</taxon>
        <taxon>Rhodospirillales</taxon>
        <taxon>Rhodospirillaceae</taxon>
        <taxon>Rhodospirillum</taxon>
    </lineage>
</organism>
<feature type="transmembrane region" description="Helical" evidence="9">
    <location>
        <begin position="186"/>
        <end position="206"/>
    </location>
</feature>
<name>Q2RTD9_RHORT</name>
<dbReference type="InterPro" id="IPR002898">
    <property type="entry name" value="MotA_ExbB_proton_chnl"/>
</dbReference>
<dbReference type="HOGENOM" id="CLU_079895_1_0_5"/>
<dbReference type="PhylomeDB" id="Q2RTD9"/>
<dbReference type="GO" id="GO:0071978">
    <property type="term" value="P:bacterial-type flagellum-dependent swarming motility"/>
    <property type="evidence" value="ECO:0007669"/>
    <property type="project" value="InterPro"/>
</dbReference>
<evidence type="ECO:0000256" key="4">
    <source>
        <dbReference type="ARBA" id="ARBA00022475"/>
    </source>
</evidence>
<dbReference type="STRING" id="269796.Rru_A1806"/>
<evidence type="ECO:0000256" key="9">
    <source>
        <dbReference type="SAM" id="Phobius"/>
    </source>
</evidence>
<evidence type="ECO:0000256" key="8">
    <source>
        <dbReference type="ARBA" id="ARBA00023136"/>
    </source>
</evidence>
<dbReference type="Pfam" id="PF01618">
    <property type="entry name" value="MotA_ExbB"/>
    <property type="match status" value="1"/>
</dbReference>
<dbReference type="PATRIC" id="fig|269796.9.peg.1884"/>
<dbReference type="Proteomes" id="UP000001929">
    <property type="component" value="Chromosome"/>
</dbReference>
<gene>
    <name evidence="11" type="ordered locus">Rru_A1806</name>
</gene>
<feature type="domain" description="MotA/TolQ/ExbB proton channel" evidence="10">
    <location>
        <begin position="108"/>
        <end position="218"/>
    </location>
</feature>
<feature type="transmembrane region" description="Helical" evidence="9">
    <location>
        <begin position="33"/>
        <end position="51"/>
    </location>
</feature>
<evidence type="ECO:0000256" key="6">
    <source>
        <dbReference type="ARBA" id="ARBA00022779"/>
    </source>
</evidence>
<evidence type="ECO:0000256" key="7">
    <source>
        <dbReference type="ARBA" id="ARBA00022989"/>
    </source>
</evidence>
<comment type="subcellular location">
    <subcellularLocation>
        <location evidence="1">Cell membrane</location>
        <topology evidence="1">Multi-pass membrane protein</topology>
    </subcellularLocation>
</comment>
<accession>Q2RTD9</accession>
<feature type="transmembrane region" description="Helical" evidence="9">
    <location>
        <begin position="150"/>
        <end position="174"/>
    </location>
</feature>
<evidence type="ECO:0000313" key="12">
    <source>
        <dbReference type="Proteomes" id="UP000001929"/>
    </source>
</evidence>
<dbReference type="eggNOG" id="COG1291">
    <property type="taxonomic scope" value="Bacteria"/>
</dbReference>
<evidence type="ECO:0000259" key="10">
    <source>
        <dbReference type="Pfam" id="PF01618"/>
    </source>
</evidence>
<evidence type="ECO:0000256" key="3">
    <source>
        <dbReference type="ARBA" id="ARBA00022448"/>
    </source>
</evidence>
<evidence type="ECO:0000256" key="2">
    <source>
        <dbReference type="ARBA" id="ARBA00008038"/>
    </source>
</evidence>
<evidence type="ECO:0000313" key="11">
    <source>
        <dbReference type="EMBL" id="ABC22606.1"/>
    </source>
</evidence>
<dbReference type="EnsemblBacteria" id="ABC22606">
    <property type="protein sequence ID" value="ABC22606"/>
    <property type="gene ID" value="Rru_A1806"/>
</dbReference>
<dbReference type="RefSeq" id="WP_011389559.1">
    <property type="nucleotide sequence ID" value="NC_007643.1"/>
</dbReference>
<comment type="similarity">
    <text evidence="2">Belongs to the MotA family.</text>
</comment>
<keyword evidence="4" id="KW-1003">Cell membrane</keyword>
<evidence type="ECO:0000256" key="1">
    <source>
        <dbReference type="ARBA" id="ARBA00004651"/>
    </source>
</evidence>
<dbReference type="PROSITE" id="PS01307">
    <property type="entry name" value="MOTA"/>
    <property type="match status" value="1"/>
</dbReference>
<keyword evidence="12" id="KW-1185">Reference proteome</keyword>
<dbReference type="GO" id="GO:0005886">
    <property type="term" value="C:plasma membrane"/>
    <property type="evidence" value="ECO:0007669"/>
    <property type="project" value="UniProtKB-SubCell"/>
</dbReference>
<dbReference type="InterPro" id="IPR047055">
    <property type="entry name" value="MotA-like"/>
</dbReference>
<sequence>MSLATILGVLFGFGLFCLSVILSTDNYLLFLKGESFIMVVGGTLAAAFVSFEPRYVVSALRSMVAILFNHEVSRSILTHEVGRVIRWGYIIQKNGLPGLEADAQKVRKQDRFLSYGLDLVVTGYTGTEVREILANTVENTFQRQVVPAEILRNMGGTAPAFGMIGTLVGLIIMFDSMGSNPGSMGAGLAVALTATLYGLLSARLLFLPAASKVKQREELIRYRNYLLAEGLALLAERKSPRYIQDRMNSYLDPSIHFSIDRVRIKE</sequence>
<dbReference type="AlphaFoldDB" id="Q2RTD9"/>
<dbReference type="InterPro" id="IPR000540">
    <property type="entry name" value="Flag_MotA_CS"/>
</dbReference>
<keyword evidence="8 9" id="KW-0472">Membrane</keyword>
<keyword evidence="5 9" id="KW-0812">Transmembrane</keyword>
<protein>
    <submittedName>
        <fullName evidence="11">MotA/TolQ/ExbB proton channel</fullName>
    </submittedName>
</protein>
<dbReference type="PANTHER" id="PTHR30433">
    <property type="entry name" value="CHEMOTAXIS PROTEIN MOTA"/>
    <property type="match status" value="1"/>
</dbReference>
<keyword evidence="6" id="KW-0283">Flagellar rotation</keyword>
<keyword evidence="7 9" id="KW-1133">Transmembrane helix</keyword>
<dbReference type="EMBL" id="CP000230">
    <property type="protein sequence ID" value="ABC22606.1"/>
    <property type="molecule type" value="Genomic_DNA"/>
</dbReference>
<evidence type="ECO:0000256" key="5">
    <source>
        <dbReference type="ARBA" id="ARBA00022692"/>
    </source>
</evidence>
<dbReference type="GO" id="GO:0006935">
    <property type="term" value="P:chemotaxis"/>
    <property type="evidence" value="ECO:0007669"/>
    <property type="project" value="InterPro"/>
</dbReference>
<proteinExistence type="inferred from homology"/>
<reference evidence="11 12" key="1">
    <citation type="journal article" date="2011" name="Stand. Genomic Sci.">
        <title>Complete genome sequence of Rhodospirillum rubrum type strain (S1).</title>
        <authorList>
            <person name="Munk A.C."/>
            <person name="Copeland A."/>
            <person name="Lucas S."/>
            <person name="Lapidus A."/>
            <person name="Del Rio T.G."/>
            <person name="Barry K."/>
            <person name="Detter J.C."/>
            <person name="Hammon N."/>
            <person name="Israni S."/>
            <person name="Pitluck S."/>
            <person name="Brettin T."/>
            <person name="Bruce D."/>
            <person name="Han C."/>
            <person name="Tapia R."/>
            <person name="Gilna P."/>
            <person name="Schmutz J."/>
            <person name="Larimer F."/>
            <person name="Land M."/>
            <person name="Kyrpides N.C."/>
            <person name="Mavromatis K."/>
            <person name="Richardson P."/>
            <person name="Rohde M."/>
            <person name="Goker M."/>
            <person name="Klenk H.P."/>
            <person name="Zhang Y."/>
            <person name="Roberts G.P."/>
            <person name="Reslewic S."/>
            <person name="Schwartz D.C."/>
        </authorList>
    </citation>
    <scope>NUCLEOTIDE SEQUENCE [LARGE SCALE GENOMIC DNA]</scope>
    <source>
        <strain evidence="12">ATCC 11170 / ATH 1.1.1 / DSM 467 / LMG 4362 / NCIMB 8255 / S1</strain>
    </source>
</reference>
<keyword evidence="3" id="KW-0813">Transport</keyword>